<evidence type="ECO:0000313" key="3">
    <source>
        <dbReference type="EMBL" id="CAB4692967.1"/>
    </source>
</evidence>
<keyword evidence="1" id="KW-0472">Membrane</keyword>
<evidence type="ECO:0000313" key="4">
    <source>
        <dbReference type="EMBL" id="CAB4767976.1"/>
    </source>
</evidence>
<name>A0A6J7E171_9ZZZZ</name>
<feature type="transmembrane region" description="Helical" evidence="1">
    <location>
        <begin position="82"/>
        <end position="101"/>
    </location>
</feature>
<keyword evidence="1" id="KW-0812">Transmembrane</keyword>
<proteinExistence type="predicted"/>
<feature type="transmembrane region" description="Helical" evidence="1">
    <location>
        <begin position="51"/>
        <end position="70"/>
    </location>
</feature>
<organism evidence="5">
    <name type="scientific">freshwater metagenome</name>
    <dbReference type="NCBI Taxonomy" id="449393"/>
    <lineage>
        <taxon>unclassified sequences</taxon>
        <taxon>metagenomes</taxon>
        <taxon>ecological metagenomes</taxon>
    </lineage>
</organism>
<keyword evidence="1" id="KW-1133">Transmembrane helix</keyword>
<evidence type="ECO:0000256" key="1">
    <source>
        <dbReference type="SAM" id="Phobius"/>
    </source>
</evidence>
<reference evidence="5" key="1">
    <citation type="submission" date="2020-05" db="EMBL/GenBank/DDBJ databases">
        <authorList>
            <person name="Chiriac C."/>
            <person name="Salcher M."/>
            <person name="Ghai R."/>
            <person name="Kavagutti S V."/>
        </authorList>
    </citation>
    <scope>NUCLEOTIDE SEQUENCE</scope>
</reference>
<gene>
    <name evidence="2" type="ORF">UFOPK1811_01304</name>
    <name evidence="3" type="ORF">UFOPK2360_01249</name>
    <name evidence="4" type="ORF">UFOPK2922_00166</name>
    <name evidence="5" type="ORF">UFOPK3306_01143</name>
</gene>
<evidence type="ECO:0000313" key="5">
    <source>
        <dbReference type="EMBL" id="CAB4874840.1"/>
    </source>
</evidence>
<evidence type="ECO:0000313" key="2">
    <source>
        <dbReference type="EMBL" id="CAB4609165.1"/>
    </source>
</evidence>
<dbReference type="EMBL" id="CAEZUJ010000089">
    <property type="protein sequence ID" value="CAB4609165.1"/>
    <property type="molecule type" value="Genomic_DNA"/>
</dbReference>
<dbReference type="EMBL" id="CAEZZS010000003">
    <property type="protein sequence ID" value="CAB4767976.1"/>
    <property type="molecule type" value="Genomic_DNA"/>
</dbReference>
<dbReference type="EMBL" id="CAEZXH010000101">
    <property type="protein sequence ID" value="CAB4692967.1"/>
    <property type="molecule type" value="Genomic_DNA"/>
</dbReference>
<dbReference type="EMBL" id="CAFBLI010000107">
    <property type="protein sequence ID" value="CAB4874840.1"/>
    <property type="molecule type" value="Genomic_DNA"/>
</dbReference>
<accession>A0A6J7E171</accession>
<sequence>MKFLVGILIGALTGILAVLIHAWGFPLGILIAVSGSYVVTYLLGQYFGSRIAKIGFAIGWLSIILRASLFGNSDELLVSNNLAGNLLLTLGFLIVLIGIGARV</sequence>
<dbReference type="AlphaFoldDB" id="A0A6J7E171"/>
<protein>
    <submittedName>
        <fullName evidence="5">Unannotated protein</fullName>
    </submittedName>
</protein>